<organism evidence="1 2">
    <name type="scientific">Flammeovirga pacifica</name>
    <dbReference type="NCBI Taxonomy" id="915059"/>
    <lineage>
        <taxon>Bacteria</taxon>
        <taxon>Pseudomonadati</taxon>
        <taxon>Bacteroidota</taxon>
        <taxon>Cytophagia</taxon>
        <taxon>Cytophagales</taxon>
        <taxon>Flammeovirgaceae</taxon>
        <taxon>Flammeovirga</taxon>
    </lineage>
</organism>
<dbReference type="STRING" id="915059.NH26_23785"/>
<keyword evidence="2" id="KW-1185">Reference proteome</keyword>
<sequence length="200" mass="23026">MNKSLYYMKIRITSAIKISLLTFLFLGSVQELKAQVTVLQLAGWDNSVEFSAWQQLGRSSSRHFLNVRFGVNDWMYAMNPDSDVHNQVMKGNYSVSLGYGYQLTSKLMPYLTIRKDLNRWDNIGFVSGVDIQTNNRFNYTVGFTSTYDVMKEWDRSNAWIDVYYAVGNKGWKVGMEAAVTVTGEVGFLWMINKSINWSKK</sequence>
<gene>
    <name evidence="1" type="ORF">NH26_23785</name>
</gene>
<accession>A0A1S1YUC1</accession>
<dbReference type="Proteomes" id="UP000179797">
    <property type="component" value="Unassembled WGS sequence"/>
</dbReference>
<reference evidence="1 2" key="1">
    <citation type="journal article" date="2012" name="Int. J. Syst. Evol. Microbiol.">
        <title>Flammeovirga pacifica sp. nov., isolated from deep-sea sediment.</title>
        <authorList>
            <person name="Xu H."/>
            <person name="Fu Y."/>
            <person name="Yang N."/>
            <person name="Ding Z."/>
            <person name="Lai Q."/>
            <person name="Zeng R."/>
        </authorList>
    </citation>
    <scope>NUCLEOTIDE SEQUENCE [LARGE SCALE GENOMIC DNA]</scope>
    <source>
        <strain evidence="2">DSM 24597 / LMG 26175 / WPAGA1</strain>
    </source>
</reference>
<proteinExistence type="predicted"/>
<dbReference type="AlphaFoldDB" id="A0A1S1YUC1"/>
<comment type="caution">
    <text evidence="1">The sequence shown here is derived from an EMBL/GenBank/DDBJ whole genome shotgun (WGS) entry which is preliminary data.</text>
</comment>
<evidence type="ECO:0000313" key="2">
    <source>
        <dbReference type="Proteomes" id="UP000179797"/>
    </source>
</evidence>
<protein>
    <recommendedName>
        <fullName evidence="3">Outer membrane protein beta-barrel domain-containing protein</fullName>
    </recommendedName>
</protein>
<evidence type="ECO:0000313" key="1">
    <source>
        <dbReference type="EMBL" id="OHX64596.1"/>
    </source>
</evidence>
<evidence type="ECO:0008006" key="3">
    <source>
        <dbReference type="Google" id="ProtNLM"/>
    </source>
</evidence>
<dbReference type="EMBL" id="JRYR02000002">
    <property type="protein sequence ID" value="OHX64596.1"/>
    <property type="molecule type" value="Genomic_DNA"/>
</dbReference>
<name>A0A1S1YUC1_FLAPC</name>